<accession>A0AAN8S4Q1</accession>
<comment type="caution">
    <text evidence="2">The sequence shown here is derived from an EMBL/GenBank/DDBJ whole genome shotgun (WGS) entry which is preliminary data.</text>
</comment>
<dbReference type="Proteomes" id="UP001372834">
    <property type="component" value="Unassembled WGS sequence"/>
</dbReference>
<evidence type="ECO:0000313" key="3">
    <source>
        <dbReference type="Proteomes" id="UP001372834"/>
    </source>
</evidence>
<dbReference type="AlphaFoldDB" id="A0AAN8S4Q1"/>
<evidence type="ECO:0000313" key="2">
    <source>
        <dbReference type="EMBL" id="KAK6628567.1"/>
    </source>
</evidence>
<gene>
    <name evidence="2" type="ORF">RUM43_002382</name>
</gene>
<reference evidence="2 3" key="1">
    <citation type="submission" date="2023-10" db="EMBL/GenBank/DDBJ databases">
        <title>Genomes of two closely related lineages of the louse Polyplax serrata with different host specificities.</title>
        <authorList>
            <person name="Martinu J."/>
            <person name="Tarabai H."/>
            <person name="Stefka J."/>
            <person name="Hypsa V."/>
        </authorList>
    </citation>
    <scope>NUCLEOTIDE SEQUENCE [LARGE SCALE GENOMIC DNA]</scope>
    <source>
        <strain evidence="2">HR10_N</strain>
    </source>
</reference>
<evidence type="ECO:0000256" key="1">
    <source>
        <dbReference type="SAM" id="MobiDB-lite"/>
    </source>
</evidence>
<proteinExistence type="predicted"/>
<name>A0AAN8S4Q1_POLSC</name>
<feature type="region of interest" description="Disordered" evidence="1">
    <location>
        <begin position="106"/>
        <end position="142"/>
    </location>
</feature>
<dbReference type="EMBL" id="JAWJWE010000036">
    <property type="protein sequence ID" value="KAK6628567.1"/>
    <property type="molecule type" value="Genomic_DNA"/>
</dbReference>
<organism evidence="2 3">
    <name type="scientific">Polyplax serrata</name>
    <name type="common">Common mouse louse</name>
    <dbReference type="NCBI Taxonomy" id="468196"/>
    <lineage>
        <taxon>Eukaryota</taxon>
        <taxon>Metazoa</taxon>
        <taxon>Ecdysozoa</taxon>
        <taxon>Arthropoda</taxon>
        <taxon>Hexapoda</taxon>
        <taxon>Insecta</taxon>
        <taxon>Pterygota</taxon>
        <taxon>Neoptera</taxon>
        <taxon>Paraneoptera</taxon>
        <taxon>Psocodea</taxon>
        <taxon>Troctomorpha</taxon>
        <taxon>Phthiraptera</taxon>
        <taxon>Anoplura</taxon>
        <taxon>Polyplacidae</taxon>
        <taxon>Polyplax</taxon>
    </lineage>
</organism>
<sequence>MKFRITWKYVEVHKDLVNVEVIRQSESCPAVWGCFVEKIRKKVQLLTRGAGHQEGGLVNVKAPTRPMDAATWTKASDTLPSDHHFPRYVESFCICPGCFIGQVSMEKQQEQRAKTTPPPPLHDTKSTNPKWSLHPSRHLQGG</sequence>
<protein>
    <submittedName>
        <fullName evidence="2">Uncharacterized protein</fullName>
    </submittedName>
</protein>